<dbReference type="PANTHER" id="PTHR30158:SF10">
    <property type="entry name" value="CATION EFFLUX PUMP"/>
    <property type="match status" value="1"/>
</dbReference>
<feature type="domain" description="Multidrug resistance protein MdtA-like beta-barrel" evidence="5">
    <location>
        <begin position="237"/>
        <end position="300"/>
    </location>
</feature>
<sequence>MTARHLAAAVALLFVAATGCREKAPAKVAQAPVVRTETPISREVGDYVYFTGRLEAVESVEVRARVTGYLVSIDFQSGKPVKAGDRLFKIDPRPYQAQLDEANGQVALAKARLQLAVADNARAKEVAKTPGAISQQDVDKYEAAEEAAAAQVTAVQAASEVAALNLSFTDVISPVDGIVSRNLLTIGNLVTQDQTLLTTVVSQDPIYAYFDVDELTLLRAERLIQAKKIESTAQGAVLPVEFGLANEGNDYPHAGTVDFINNQIDPSTGTLELRGVFSNPLLTPAGPRMFKPGEFVRIRLPMGPAEESLVVSQASIGSDQGKKYLMTLNKENVVEYSPVTLGPQQPDGMQVVLPINIQRTPEGVRYALEGEPSEPSISADSVIVAEGLQRVRPGVRVDPKPIVRDPLGTLPADDQTPSAPAPPTAQAEKPAPADKK</sequence>
<dbReference type="PANTHER" id="PTHR30158">
    <property type="entry name" value="ACRA/E-RELATED COMPONENT OF DRUG EFFLUX TRANSPORTER"/>
    <property type="match status" value="1"/>
</dbReference>
<evidence type="ECO:0000256" key="2">
    <source>
        <dbReference type="SAM" id="MobiDB-lite"/>
    </source>
</evidence>
<dbReference type="GO" id="GO:0030313">
    <property type="term" value="C:cell envelope"/>
    <property type="evidence" value="ECO:0007669"/>
    <property type="project" value="UniProtKB-SubCell"/>
</dbReference>
<dbReference type="RefSeq" id="WP_145432540.1">
    <property type="nucleotide sequence ID" value="NZ_CP036339.1"/>
</dbReference>
<dbReference type="NCBIfam" id="TIGR01730">
    <property type="entry name" value="RND_mfp"/>
    <property type="match status" value="1"/>
</dbReference>
<dbReference type="Pfam" id="PF25944">
    <property type="entry name" value="Beta-barrel_RND"/>
    <property type="match status" value="1"/>
</dbReference>
<dbReference type="OrthoDB" id="9816569at2"/>
<dbReference type="InterPro" id="IPR058625">
    <property type="entry name" value="MdtA-like_BSH"/>
</dbReference>
<dbReference type="InterPro" id="IPR058626">
    <property type="entry name" value="MdtA-like_b-barrel"/>
</dbReference>
<dbReference type="GO" id="GO:0005886">
    <property type="term" value="C:plasma membrane"/>
    <property type="evidence" value="ECO:0007669"/>
    <property type="project" value="TreeGrafter"/>
</dbReference>
<dbReference type="PROSITE" id="PS51257">
    <property type="entry name" value="PROKAR_LIPOPROTEIN"/>
    <property type="match status" value="1"/>
</dbReference>
<evidence type="ECO:0000259" key="4">
    <source>
        <dbReference type="Pfam" id="PF25917"/>
    </source>
</evidence>
<dbReference type="Pfam" id="PF25876">
    <property type="entry name" value="HH_MFP_RND"/>
    <property type="match status" value="1"/>
</dbReference>
<dbReference type="Gene3D" id="2.40.30.170">
    <property type="match status" value="1"/>
</dbReference>
<protein>
    <submittedName>
        <fullName evidence="6">Multidrug resistance protein MdtE</fullName>
    </submittedName>
</protein>
<dbReference type="Gene3D" id="2.40.420.20">
    <property type="match status" value="1"/>
</dbReference>
<dbReference type="InterPro" id="IPR058624">
    <property type="entry name" value="MdtA-like_HH"/>
</dbReference>
<dbReference type="Gene3D" id="2.40.50.100">
    <property type="match status" value="1"/>
</dbReference>
<dbReference type="KEGG" id="llh:I41_22260"/>
<evidence type="ECO:0000259" key="5">
    <source>
        <dbReference type="Pfam" id="PF25944"/>
    </source>
</evidence>
<feature type="region of interest" description="Disordered" evidence="2">
    <location>
        <begin position="394"/>
        <end position="436"/>
    </location>
</feature>
<evidence type="ECO:0000256" key="1">
    <source>
        <dbReference type="ARBA" id="ARBA00009477"/>
    </source>
</evidence>
<dbReference type="EMBL" id="CP036339">
    <property type="protein sequence ID" value="QDT73037.1"/>
    <property type="molecule type" value="Genomic_DNA"/>
</dbReference>
<dbReference type="Proteomes" id="UP000317909">
    <property type="component" value="Chromosome"/>
</dbReference>
<reference evidence="6 7" key="1">
    <citation type="submission" date="2019-02" db="EMBL/GenBank/DDBJ databases">
        <title>Deep-cultivation of Planctomycetes and their phenomic and genomic characterization uncovers novel biology.</title>
        <authorList>
            <person name="Wiegand S."/>
            <person name="Jogler M."/>
            <person name="Boedeker C."/>
            <person name="Pinto D."/>
            <person name="Vollmers J."/>
            <person name="Rivas-Marin E."/>
            <person name="Kohn T."/>
            <person name="Peeters S.H."/>
            <person name="Heuer A."/>
            <person name="Rast P."/>
            <person name="Oberbeckmann S."/>
            <person name="Bunk B."/>
            <person name="Jeske O."/>
            <person name="Meyerdierks A."/>
            <person name="Storesund J.E."/>
            <person name="Kallscheuer N."/>
            <person name="Luecker S."/>
            <person name="Lage O.M."/>
            <person name="Pohl T."/>
            <person name="Merkel B.J."/>
            <person name="Hornburger P."/>
            <person name="Mueller R.-W."/>
            <person name="Bruemmer F."/>
            <person name="Labrenz M."/>
            <person name="Spormann A.M."/>
            <person name="Op den Camp H."/>
            <person name="Overmann J."/>
            <person name="Amann R."/>
            <person name="Jetten M.S.M."/>
            <person name="Mascher T."/>
            <person name="Medema M.H."/>
            <person name="Devos D.P."/>
            <person name="Kaster A.-K."/>
            <person name="Ovreas L."/>
            <person name="Rohde M."/>
            <person name="Galperin M.Y."/>
            <person name="Jogler C."/>
        </authorList>
    </citation>
    <scope>NUCLEOTIDE SEQUENCE [LARGE SCALE GENOMIC DNA]</scope>
    <source>
        <strain evidence="6 7">I41</strain>
    </source>
</reference>
<dbReference type="InterPro" id="IPR006143">
    <property type="entry name" value="RND_pump_MFP"/>
</dbReference>
<organism evidence="6 7">
    <name type="scientific">Lacipirellula limnantheis</name>
    <dbReference type="NCBI Taxonomy" id="2528024"/>
    <lineage>
        <taxon>Bacteria</taxon>
        <taxon>Pseudomonadati</taxon>
        <taxon>Planctomycetota</taxon>
        <taxon>Planctomycetia</taxon>
        <taxon>Pirellulales</taxon>
        <taxon>Lacipirellulaceae</taxon>
        <taxon>Lacipirellula</taxon>
    </lineage>
</organism>
<name>A0A517TXE7_9BACT</name>
<accession>A0A517TXE7</accession>
<gene>
    <name evidence="6" type="primary">mdtE</name>
    <name evidence="6" type="ORF">I41_22260</name>
</gene>
<comment type="similarity">
    <text evidence="1">Belongs to the membrane fusion protein (MFP) (TC 8.A.1) family.</text>
</comment>
<evidence type="ECO:0000259" key="3">
    <source>
        <dbReference type="Pfam" id="PF25876"/>
    </source>
</evidence>
<dbReference type="SUPFAM" id="SSF111369">
    <property type="entry name" value="HlyD-like secretion proteins"/>
    <property type="match status" value="1"/>
</dbReference>
<dbReference type="GO" id="GO:0046677">
    <property type="term" value="P:response to antibiotic"/>
    <property type="evidence" value="ECO:0007669"/>
    <property type="project" value="TreeGrafter"/>
</dbReference>
<dbReference type="Gene3D" id="1.10.287.470">
    <property type="entry name" value="Helix hairpin bin"/>
    <property type="match status" value="1"/>
</dbReference>
<proteinExistence type="inferred from homology"/>
<feature type="domain" description="Multidrug resistance protein MdtA-like alpha-helical hairpin" evidence="3">
    <location>
        <begin position="98"/>
        <end position="169"/>
    </location>
</feature>
<evidence type="ECO:0000313" key="7">
    <source>
        <dbReference type="Proteomes" id="UP000317909"/>
    </source>
</evidence>
<dbReference type="AlphaFoldDB" id="A0A517TXE7"/>
<dbReference type="GO" id="GO:0022857">
    <property type="term" value="F:transmembrane transporter activity"/>
    <property type="evidence" value="ECO:0007669"/>
    <property type="project" value="InterPro"/>
</dbReference>
<keyword evidence="7" id="KW-1185">Reference proteome</keyword>
<dbReference type="Pfam" id="PF25917">
    <property type="entry name" value="BSH_RND"/>
    <property type="match status" value="1"/>
</dbReference>
<evidence type="ECO:0000313" key="6">
    <source>
        <dbReference type="EMBL" id="QDT73037.1"/>
    </source>
</evidence>
<feature type="domain" description="Multidrug resistance protein MdtA-like barrel-sandwich hybrid" evidence="4">
    <location>
        <begin position="59"/>
        <end position="201"/>
    </location>
</feature>